<dbReference type="EMBL" id="DF142910">
    <property type="protein sequence ID" value="GAA48806.1"/>
    <property type="molecule type" value="Genomic_DNA"/>
</dbReference>
<dbReference type="AlphaFoldDB" id="G7Y771"/>
<reference evidence="1" key="1">
    <citation type="journal article" date="2011" name="Genome Biol.">
        <title>The draft genome of the carcinogenic human liver fluke Clonorchis sinensis.</title>
        <authorList>
            <person name="Wang X."/>
            <person name="Chen W."/>
            <person name="Huang Y."/>
            <person name="Sun J."/>
            <person name="Men J."/>
            <person name="Liu H."/>
            <person name="Luo F."/>
            <person name="Guo L."/>
            <person name="Lv X."/>
            <person name="Deng C."/>
            <person name="Zhou C."/>
            <person name="Fan Y."/>
            <person name="Li X."/>
            <person name="Huang L."/>
            <person name="Hu Y."/>
            <person name="Liang C."/>
            <person name="Hu X."/>
            <person name="Xu J."/>
            <person name="Yu X."/>
        </authorList>
    </citation>
    <scope>NUCLEOTIDE SEQUENCE [LARGE SCALE GENOMIC DNA]</scope>
    <source>
        <strain evidence="1">Henan</strain>
    </source>
</reference>
<organism evidence="1 2">
    <name type="scientific">Clonorchis sinensis</name>
    <name type="common">Chinese liver fluke</name>
    <dbReference type="NCBI Taxonomy" id="79923"/>
    <lineage>
        <taxon>Eukaryota</taxon>
        <taxon>Metazoa</taxon>
        <taxon>Spiralia</taxon>
        <taxon>Lophotrochozoa</taxon>
        <taxon>Platyhelminthes</taxon>
        <taxon>Trematoda</taxon>
        <taxon>Digenea</taxon>
        <taxon>Opisthorchiida</taxon>
        <taxon>Opisthorchiata</taxon>
        <taxon>Opisthorchiidae</taxon>
        <taxon>Clonorchis</taxon>
    </lineage>
</organism>
<accession>G7Y771</accession>
<gene>
    <name evidence="1" type="ORF">CLF_102059</name>
</gene>
<proteinExistence type="predicted"/>
<dbReference type="Proteomes" id="UP000008909">
    <property type="component" value="Unassembled WGS sequence"/>
</dbReference>
<name>G7Y771_CLOSI</name>
<sequence length="252" mass="29628">MGFCQFSDVNPVVQRMFESHRDYLLSEKKSRLVSSARFADRYVKILMSQRRSHPCDACQHEEHVLKSNYGNQDQRSQFRMKTLVALKNVMYKHAAKNNVIHSHLDRIHRQSSFNQGNYDNCSRVCWILEPRLFGWKFYSSGESIPPQKLFLAEGYSLFVFETCASYEFRSVKGFEGQRSTHQTRRAHKCKLKETLVRNSLSTFLVRRFRRNAGTNQISEATYPHDNKMSLNHDEIRSELFSRSTHIPEHHAC</sequence>
<keyword evidence="2" id="KW-1185">Reference proteome</keyword>
<evidence type="ECO:0000313" key="2">
    <source>
        <dbReference type="Proteomes" id="UP000008909"/>
    </source>
</evidence>
<evidence type="ECO:0000313" key="1">
    <source>
        <dbReference type="EMBL" id="GAA48806.1"/>
    </source>
</evidence>
<protein>
    <submittedName>
        <fullName evidence="1">Uncharacterized protein</fullName>
    </submittedName>
</protein>
<reference key="2">
    <citation type="submission" date="2011-10" db="EMBL/GenBank/DDBJ databases">
        <title>The genome and transcriptome sequence of Clonorchis sinensis provide insights into the carcinogenic liver fluke.</title>
        <authorList>
            <person name="Wang X."/>
            <person name="Huang Y."/>
            <person name="Chen W."/>
            <person name="Liu H."/>
            <person name="Guo L."/>
            <person name="Chen Y."/>
            <person name="Luo F."/>
            <person name="Zhou W."/>
            <person name="Sun J."/>
            <person name="Mao Q."/>
            <person name="Liang P."/>
            <person name="Zhou C."/>
            <person name="Tian Y."/>
            <person name="Men J."/>
            <person name="Lv X."/>
            <person name="Huang L."/>
            <person name="Zhou J."/>
            <person name="Hu Y."/>
            <person name="Li R."/>
            <person name="Zhang F."/>
            <person name="Lei H."/>
            <person name="Li X."/>
            <person name="Hu X."/>
            <person name="Liang C."/>
            <person name="Xu J."/>
            <person name="Wu Z."/>
            <person name="Yu X."/>
        </authorList>
    </citation>
    <scope>NUCLEOTIDE SEQUENCE</scope>
    <source>
        <strain>Henan</strain>
    </source>
</reference>